<dbReference type="GO" id="GO:0006487">
    <property type="term" value="P:protein N-linked glycosylation"/>
    <property type="evidence" value="ECO:0007669"/>
    <property type="project" value="TreeGrafter"/>
</dbReference>
<evidence type="ECO:0000256" key="3">
    <source>
        <dbReference type="ARBA" id="ARBA00022679"/>
    </source>
</evidence>
<dbReference type="VEuPathDB" id="FungiDB:PV09_02716"/>
<dbReference type="AlphaFoldDB" id="A0A0D1YZV8"/>
<dbReference type="Gene3D" id="3.90.550.10">
    <property type="entry name" value="Spore Coat Polysaccharide Biosynthesis Protein SpsA, Chain A"/>
    <property type="match status" value="1"/>
</dbReference>
<feature type="compositionally biased region" description="Polar residues" evidence="4">
    <location>
        <begin position="12"/>
        <end position="21"/>
    </location>
</feature>
<dbReference type="InterPro" id="IPR008630">
    <property type="entry name" value="Glyco_trans_34"/>
</dbReference>
<reference evidence="6 7" key="1">
    <citation type="submission" date="2015-01" db="EMBL/GenBank/DDBJ databases">
        <title>The Genome Sequence of Ochroconis gallopava CBS43764.</title>
        <authorList>
            <consortium name="The Broad Institute Genomics Platform"/>
            <person name="Cuomo C."/>
            <person name="de Hoog S."/>
            <person name="Gorbushina A."/>
            <person name="Stielow B."/>
            <person name="Teixiera M."/>
            <person name="Abouelleil A."/>
            <person name="Chapman S.B."/>
            <person name="Priest M."/>
            <person name="Young S.K."/>
            <person name="Wortman J."/>
            <person name="Nusbaum C."/>
            <person name="Birren B."/>
        </authorList>
    </citation>
    <scope>NUCLEOTIDE SEQUENCE [LARGE SCALE GENOMIC DNA]</scope>
    <source>
        <strain evidence="6 7">CBS 43764</strain>
    </source>
</reference>
<accession>A0A0D1YZV8</accession>
<evidence type="ECO:0000256" key="4">
    <source>
        <dbReference type="SAM" id="MobiDB-lite"/>
    </source>
</evidence>
<feature type="transmembrane region" description="Helical" evidence="5">
    <location>
        <begin position="37"/>
        <end position="56"/>
    </location>
</feature>
<dbReference type="InterPro" id="IPR029044">
    <property type="entry name" value="Nucleotide-diphossugar_trans"/>
</dbReference>
<dbReference type="GO" id="GO:0000136">
    <property type="term" value="C:mannan polymerase complex"/>
    <property type="evidence" value="ECO:0007669"/>
    <property type="project" value="TreeGrafter"/>
</dbReference>
<keyword evidence="7" id="KW-1185">Reference proteome</keyword>
<keyword evidence="5" id="KW-0472">Membrane</keyword>
<dbReference type="GO" id="GO:0000009">
    <property type="term" value="F:alpha-1,6-mannosyltransferase activity"/>
    <property type="evidence" value="ECO:0007669"/>
    <property type="project" value="TreeGrafter"/>
</dbReference>
<dbReference type="InParanoid" id="A0A0D1YZV8"/>
<protein>
    <submittedName>
        <fullName evidence="6">Uncharacterized protein</fullName>
    </submittedName>
</protein>
<dbReference type="PANTHER" id="PTHR31306">
    <property type="entry name" value="ALPHA-1,6-MANNOSYLTRANSFERASE MNN11-RELATED"/>
    <property type="match status" value="1"/>
</dbReference>
<dbReference type="PANTHER" id="PTHR31306:SF10">
    <property type="entry name" value="ALPHA-1,6-MANNOSYLTRANSFERASE MNN11-RELATED"/>
    <property type="match status" value="1"/>
</dbReference>
<keyword evidence="2" id="KW-0328">Glycosyltransferase</keyword>
<evidence type="ECO:0000256" key="2">
    <source>
        <dbReference type="ARBA" id="ARBA00022676"/>
    </source>
</evidence>
<sequence>MHYAYPGRKSSHPTSFTPRQSRSSILHTIRRRVRLRTLLTAALALGLLYLVLSWLFSSSSTEISSIPVAPVFTKAPSGEPNVVIVTVLDDEKGQVYNTAVKQNRQEYAEKHGYATFMPQATEYNVGDSPKSWAKVPALRHAMTVFPRTPFFLFLDDRTLIANPSLSVEEHLTNKQRIESLAITDIPVVPPDSVIRTTRDQPGDLVDLLLVQDREGLSVRSFVLRNGDWAKFFLDAWFDPLYRTYNFQKAERHALEHIVQWHGTILAKLALVPQHMLCAYSEKDKRAATDNGVYENGNFVISFAECDSPDRSCRDEMKPWFERLHGLEI</sequence>
<evidence type="ECO:0000256" key="1">
    <source>
        <dbReference type="ARBA" id="ARBA00005664"/>
    </source>
</evidence>
<keyword evidence="5" id="KW-1133">Transmembrane helix</keyword>
<organism evidence="6 7">
    <name type="scientific">Verruconis gallopava</name>
    <dbReference type="NCBI Taxonomy" id="253628"/>
    <lineage>
        <taxon>Eukaryota</taxon>
        <taxon>Fungi</taxon>
        <taxon>Dikarya</taxon>
        <taxon>Ascomycota</taxon>
        <taxon>Pezizomycotina</taxon>
        <taxon>Dothideomycetes</taxon>
        <taxon>Pleosporomycetidae</taxon>
        <taxon>Venturiales</taxon>
        <taxon>Sympoventuriaceae</taxon>
        <taxon>Verruconis</taxon>
    </lineage>
</organism>
<dbReference type="Pfam" id="PF05637">
    <property type="entry name" value="Glyco_transf_34"/>
    <property type="match status" value="1"/>
</dbReference>
<evidence type="ECO:0000313" key="6">
    <source>
        <dbReference type="EMBL" id="KIW06242.1"/>
    </source>
</evidence>
<comment type="similarity">
    <text evidence="1">Belongs to the glycosyltransferase 34 family.</text>
</comment>
<proteinExistence type="inferred from homology"/>
<dbReference type="FunCoup" id="A0A0D1YZV8">
    <property type="interactions" value="90"/>
</dbReference>
<dbReference type="Proteomes" id="UP000053259">
    <property type="component" value="Unassembled WGS sequence"/>
</dbReference>
<dbReference type="GeneID" id="27310689"/>
<keyword evidence="3" id="KW-0808">Transferase</keyword>
<dbReference type="EMBL" id="KN847535">
    <property type="protein sequence ID" value="KIW06242.1"/>
    <property type="molecule type" value="Genomic_DNA"/>
</dbReference>
<evidence type="ECO:0000256" key="5">
    <source>
        <dbReference type="SAM" id="Phobius"/>
    </source>
</evidence>
<feature type="region of interest" description="Disordered" evidence="4">
    <location>
        <begin position="1"/>
        <end position="21"/>
    </location>
</feature>
<dbReference type="RefSeq" id="XP_016216111.1">
    <property type="nucleotide sequence ID" value="XM_016355805.1"/>
</dbReference>
<dbReference type="HOGENOM" id="CLU_021434_2_1_1"/>
<gene>
    <name evidence="6" type="ORF">PV09_02716</name>
</gene>
<name>A0A0D1YZV8_9PEZI</name>
<dbReference type="STRING" id="253628.A0A0D1YZV8"/>
<dbReference type="OrthoDB" id="205108at2759"/>
<keyword evidence="5" id="KW-0812">Transmembrane</keyword>
<evidence type="ECO:0000313" key="7">
    <source>
        <dbReference type="Proteomes" id="UP000053259"/>
    </source>
</evidence>